<organism evidence="3 4">
    <name type="scientific">Olleya namhaensis</name>
    <dbReference type="NCBI Taxonomy" id="1144750"/>
    <lineage>
        <taxon>Bacteria</taxon>
        <taxon>Pseudomonadati</taxon>
        <taxon>Bacteroidota</taxon>
        <taxon>Flavobacteriia</taxon>
        <taxon>Flavobacteriales</taxon>
        <taxon>Flavobacteriaceae</taxon>
    </lineage>
</organism>
<accession>A0A1I3P825</accession>
<keyword evidence="1" id="KW-0732">Signal</keyword>
<dbReference type="PANTHER" id="PTHR16026:SF0">
    <property type="entry name" value="CARTILAGE ACIDIC PROTEIN 1"/>
    <property type="match status" value="1"/>
</dbReference>
<evidence type="ECO:0000313" key="4">
    <source>
        <dbReference type="Proteomes" id="UP000199559"/>
    </source>
</evidence>
<evidence type="ECO:0000256" key="1">
    <source>
        <dbReference type="ARBA" id="ARBA00022729"/>
    </source>
</evidence>
<dbReference type="PANTHER" id="PTHR16026">
    <property type="entry name" value="CARTILAGE ACIDIC PROTEIN 1"/>
    <property type="match status" value="1"/>
</dbReference>
<dbReference type="InterPro" id="IPR011519">
    <property type="entry name" value="UnbV_ASPIC"/>
</dbReference>
<dbReference type="Proteomes" id="UP000199559">
    <property type="component" value="Unassembled WGS sequence"/>
</dbReference>
<dbReference type="Gene3D" id="2.130.10.130">
    <property type="entry name" value="Integrin alpha, N-terminal"/>
    <property type="match status" value="2"/>
</dbReference>
<keyword evidence="4" id="KW-1185">Reference proteome</keyword>
<dbReference type="InterPro" id="IPR028994">
    <property type="entry name" value="Integrin_alpha_N"/>
</dbReference>
<dbReference type="AlphaFoldDB" id="A0A1I3P825"/>
<dbReference type="InterPro" id="IPR027039">
    <property type="entry name" value="Crtac1"/>
</dbReference>
<evidence type="ECO:0000313" key="3">
    <source>
        <dbReference type="EMBL" id="SFJ17663.1"/>
    </source>
</evidence>
<gene>
    <name evidence="3" type="ORF">SAMN05443431_1054</name>
</gene>
<reference evidence="4" key="1">
    <citation type="submission" date="2016-10" db="EMBL/GenBank/DDBJ databases">
        <authorList>
            <person name="Varghese N."/>
            <person name="Submissions S."/>
        </authorList>
    </citation>
    <scope>NUCLEOTIDE SEQUENCE [LARGE SCALE GENOMIC DNA]</scope>
    <source>
        <strain evidence="4">DSM 28881</strain>
    </source>
</reference>
<proteinExistence type="predicted"/>
<dbReference type="RefSeq" id="WP_090839539.1">
    <property type="nucleotide sequence ID" value="NZ_FORM01000005.1"/>
</dbReference>
<dbReference type="InterPro" id="IPR013517">
    <property type="entry name" value="FG-GAP"/>
</dbReference>
<sequence length="544" mass="60533">MKYLKFIFLSLITIIILAVLLLAFRFGTDGNNPYDNKIENGITPKFSEVLIDFNQQHNGKKSLPVIASSLIDINNDGVDEIFFGGGFDQQDQLFQYKKNAFTSISKKVNLPQKSNLTTLASASADFDNNGFSDLIISREDGITIYYNTQGVFTPKKVKYNLADDATPLGFALGDIDKDGDIDIFVSNYIRKEQMQGQNNFTKGYGPISQLLINNGDNTFTDSTQNSGLAYNHNTFMGIFVDIDNDSWLDLIVAHDTGEVRTYKNNADGTFKMITNPTTDKYGYPMGIAVGDYNNDGQVDFMFSNTGTTAPHFLARGDVDESEFNSDWIFFENKGNFVFEDAADKVKVADFEFSWGAAMADMNNDGLQELIVAENYVEFPPHKLFKLPGRFLTQKEDHTFVATEQESGVVNKHFAITPLISDFNLDGYQDLVWVNISGPAKVFLNKGGDNNYLQLTFLENAKNIGAKIIVTTTSGKTITEDYIIGEGLVSDQSATIHIGLGKDNIKSTQIHYTDGTIQNLESIKINSRSIVPKLIEVLEKAEELK</sequence>
<name>A0A1I3P825_9FLAO</name>
<dbReference type="Pfam" id="PF13517">
    <property type="entry name" value="FG-GAP_3"/>
    <property type="match status" value="2"/>
</dbReference>
<dbReference type="Pfam" id="PF07593">
    <property type="entry name" value="UnbV_ASPIC"/>
    <property type="match status" value="1"/>
</dbReference>
<dbReference type="SUPFAM" id="SSF69318">
    <property type="entry name" value="Integrin alpha N-terminal domain"/>
    <property type="match status" value="1"/>
</dbReference>
<feature type="domain" description="ASPIC/UnbV" evidence="2">
    <location>
        <begin position="463"/>
        <end position="527"/>
    </location>
</feature>
<dbReference type="STRING" id="1144750.SAMN05443431_1054"/>
<dbReference type="EMBL" id="FORM01000005">
    <property type="protein sequence ID" value="SFJ17663.1"/>
    <property type="molecule type" value="Genomic_DNA"/>
</dbReference>
<evidence type="ECO:0000259" key="2">
    <source>
        <dbReference type="Pfam" id="PF07593"/>
    </source>
</evidence>
<protein>
    <submittedName>
        <fullName evidence="3">Repeat domain-containing protein</fullName>
    </submittedName>
</protein>